<proteinExistence type="predicted"/>
<accession>A0ABU9HYW7</accession>
<evidence type="ECO:0000256" key="2">
    <source>
        <dbReference type="SAM" id="SignalP"/>
    </source>
</evidence>
<feature type="domain" description="Secretion system C-terminal sorting" evidence="3">
    <location>
        <begin position="344"/>
        <end position="409"/>
    </location>
</feature>
<comment type="caution">
    <text evidence="4">The sequence shown here is derived from an EMBL/GenBank/DDBJ whole genome shotgun (WGS) entry which is preliminary data.</text>
</comment>
<reference evidence="4 5" key="1">
    <citation type="submission" date="2024-04" db="EMBL/GenBank/DDBJ databases">
        <title>Flavobacterium sp. DGU11 16S ribosomal RNA gene Genome sequencing and assembly.</title>
        <authorList>
            <person name="Park S."/>
        </authorList>
    </citation>
    <scope>NUCLEOTIDE SEQUENCE [LARGE SCALE GENOMIC DNA]</scope>
    <source>
        <strain evidence="4 5">DGU11</strain>
    </source>
</reference>
<name>A0ABU9HYW7_9FLAO</name>
<organism evidence="4 5">
    <name type="scientific">Flavobacterium arundinis</name>
    <dbReference type="NCBI Taxonomy" id="3139143"/>
    <lineage>
        <taxon>Bacteria</taxon>
        <taxon>Pseudomonadati</taxon>
        <taxon>Bacteroidota</taxon>
        <taxon>Flavobacteriia</taxon>
        <taxon>Flavobacteriales</taxon>
        <taxon>Flavobacteriaceae</taxon>
        <taxon>Flavobacterium</taxon>
    </lineage>
</organism>
<evidence type="ECO:0000313" key="4">
    <source>
        <dbReference type="EMBL" id="MEL1245331.1"/>
    </source>
</evidence>
<sequence>MKSLLISALFVPLLIHAQNTCETAIAITPGIHTTGTIDGTNYDAGCWNTTGLEGAHAEWYAYSPESDGMARITTNFPINDGITLSNNIQVSVYSGSCDAMQCHAANGAIGMPAPFYADIEFEVRTGTVYYIAFDDQASNKALQFELTLAVPDCETVLPFTENWATHLDFTCWKTYGGNGLQRWLFYDAVNLNEDPAHDPVAVAYPSVTGTGARNEWLVSPQLNLDEGTTYTISVKYNALYASGITPNESFRTVVLDGDNPASAVQTELGIETGITQHGAFVEPYNMDLATTVSYSYTPETTGGYFLGLHTVSPEASGLLVIYEVKAEVAPLSVENFSRQPFRAYPNPVKDRLTIASDGLNIESAELIDSNGRLLKLPFINNEFDMGGIAAGAYFLKVISDKGFFVEKIIKE</sequence>
<protein>
    <submittedName>
        <fullName evidence="4">T9SS type A sorting domain-containing protein</fullName>
    </submittedName>
</protein>
<dbReference type="NCBIfam" id="TIGR04183">
    <property type="entry name" value="Por_Secre_tail"/>
    <property type="match status" value="1"/>
</dbReference>
<keyword evidence="1 2" id="KW-0732">Signal</keyword>
<evidence type="ECO:0000259" key="3">
    <source>
        <dbReference type="Pfam" id="PF18962"/>
    </source>
</evidence>
<keyword evidence="5" id="KW-1185">Reference proteome</keyword>
<dbReference type="RefSeq" id="WP_341697645.1">
    <property type="nucleotide sequence ID" value="NZ_JBBYHR010000008.1"/>
</dbReference>
<dbReference type="Proteomes" id="UP001464555">
    <property type="component" value="Unassembled WGS sequence"/>
</dbReference>
<gene>
    <name evidence="4" type="ORF">AAEO56_13725</name>
</gene>
<dbReference type="EMBL" id="JBBYHR010000008">
    <property type="protein sequence ID" value="MEL1245331.1"/>
    <property type="molecule type" value="Genomic_DNA"/>
</dbReference>
<dbReference type="InterPro" id="IPR026444">
    <property type="entry name" value="Secre_tail"/>
</dbReference>
<evidence type="ECO:0000313" key="5">
    <source>
        <dbReference type="Proteomes" id="UP001464555"/>
    </source>
</evidence>
<dbReference type="Gene3D" id="2.60.120.200">
    <property type="match status" value="1"/>
</dbReference>
<feature type="chain" id="PRO_5046827882" evidence="2">
    <location>
        <begin position="18"/>
        <end position="411"/>
    </location>
</feature>
<feature type="signal peptide" evidence="2">
    <location>
        <begin position="1"/>
        <end position="17"/>
    </location>
</feature>
<evidence type="ECO:0000256" key="1">
    <source>
        <dbReference type="ARBA" id="ARBA00022729"/>
    </source>
</evidence>
<dbReference type="Pfam" id="PF18962">
    <property type="entry name" value="Por_Secre_tail"/>
    <property type="match status" value="1"/>
</dbReference>